<dbReference type="GO" id="GO:0005524">
    <property type="term" value="F:ATP binding"/>
    <property type="evidence" value="ECO:0007669"/>
    <property type="project" value="InterPro"/>
</dbReference>
<proteinExistence type="predicted"/>
<dbReference type="GO" id="GO:0004674">
    <property type="term" value="F:protein serine/threonine kinase activity"/>
    <property type="evidence" value="ECO:0007669"/>
    <property type="project" value="TreeGrafter"/>
</dbReference>
<evidence type="ECO:0000259" key="1">
    <source>
        <dbReference type="PROSITE" id="PS50011"/>
    </source>
</evidence>
<organism evidence="2">
    <name type="scientific">Tetraselmis chuii</name>
    <dbReference type="NCBI Taxonomy" id="63592"/>
    <lineage>
        <taxon>Eukaryota</taxon>
        <taxon>Viridiplantae</taxon>
        <taxon>Chlorophyta</taxon>
        <taxon>core chlorophytes</taxon>
        <taxon>Chlorodendrophyceae</taxon>
        <taxon>Chlorodendrales</taxon>
        <taxon>Chlorodendraceae</taxon>
        <taxon>Tetraselmis</taxon>
    </lineage>
</organism>
<dbReference type="InterPro" id="IPR051681">
    <property type="entry name" value="Ser/Thr_Kinases-Pseudokinases"/>
</dbReference>
<accession>A0A7S1X5F6</accession>
<dbReference type="Pfam" id="PF00069">
    <property type="entry name" value="Pkinase"/>
    <property type="match status" value="1"/>
</dbReference>
<dbReference type="PANTHER" id="PTHR44329:SF289">
    <property type="entry name" value="SERINE_THREONINE-PROTEIN KINASE VIK"/>
    <property type="match status" value="1"/>
</dbReference>
<dbReference type="InterPro" id="IPR011009">
    <property type="entry name" value="Kinase-like_dom_sf"/>
</dbReference>
<sequence>MLALATGSRSNKAAQQAANAVWQEVLKGGADVGMGKNGSVHARNTFLGLQDMGFEMTGGCGSLIYMAPEVHRAEQYNHSVDVFAIALIFWEFFAFRMQLTMVGFGTAEGTTFEAVQQYTLEVCTGMRPPLPKMWPKELRTLFADMWHQDYSKRPSFGELLPRMREIQQIVTELEAKGTCPRYQGVIPGMSLAPPKSEKQGKFMKNLKGSFRSIFGTK</sequence>
<protein>
    <recommendedName>
        <fullName evidence="1">Protein kinase domain-containing protein</fullName>
    </recommendedName>
</protein>
<name>A0A7S1X5F6_9CHLO</name>
<gene>
    <name evidence="2" type="ORF">TCHU04912_LOCUS11721</name>
</gene>
<evidence type="ECO:0000313" key="2">
    <source>
        <dbReference type="EMBL" id="CAD9209482.1"/>
    </source>
</evidence>
<reference evidence="2" key="1">
    <citation type="submission" date="2021-01" db="EMBL/GenBank/DDBJ databases">
        <authorList>
            <person name="Corre E."/>
            <person name="Pelletier E."/>
            <person name="Niang G."/>
            <person name="Scheremetjew M."/>
            <person name="Finn R."/>
            <person name="Kale V."/>
            <person name="Holt S."/>
            <person name="Cochrane G."/>
            <person name="Meng A."/>
            <person name="Brown T."/>
            <person name="Cohen L."/>
        </authorList>
    </citation>
    <scope>NUCLEOTIDE SEQUENCE</scope>
    <source>
        <strain evidence="2">PLY429</strain>
    </source>
</reference>
<dbReference type="InterPro" id="IPR000719">
    <property type="entry name" value="Prot_kinase_dom"/>
</dbReference>
<dbReference type="Gene3D" id="1.10.510.10">
    <property type="entry name" value="Transferase(Phosphotransferase) domain 1"/>
    <property type="match status" value="1"/>
</dbReference>
<dbReference type="AlphaFoldDB" id="A0A7S1X5F6"/>
<dbReference type="PROSITE" id="PS50011">
    <property type="entry name" value="PROTEIN_KINASE_DOM"/>
    <property type="match status" value="1"/>
</dbReference>
<dbReference type="EMBL" id="HBGG01022579">
    <property type="protein sequence ID" value="CAD9209482.1"/>
    <property type="molecule type" value="Transcribed_RNA"/>
</dbReference>
<dbReference type="PANTHER" id="PTHR44329">
    <property type="entry name" value="SERINE/THREONINE-PROTEIN KINASE TNNI3K-RELATED"/>
    <property type="match status" value="1"/>
</dbReference>
<feature type="domain" description="Protein kinase" evidence="1">
    <location>
        <begin position="1"/>
        <end position="170"/>
    </location>
</feature>
<dbReference type="SUPFAM" id="SSF56112">
    <property type="entry name" value="Protein kinase-like (PK-like)"/>
    <property type="match status" value="1"/>
</dbReference>